<evidence type="ECO:0000256" key="3">
    <source>
        <dbReference type="ARBA" id="ARBA00004630"/>
    </source>
</evidence>
<protein>
    <submittedName>
        <fullName evidence="10">Jg2906 protein</fullName>
    </submittedName>
</protein>
<dbReference type="EMBL" id="CAKXAJ010026348">
    <property type="protein sequence ID" value="CAH2267172.1"/>
    <property type="molecule type" value="Genomic_DNA"/>
</dbReference>
<dbReference type="Proteomes" id="UP000838756">
    <property type="component" value="Unassembled WGS sequence"/>
</dbReference>
<dbReference type="AlphaFoldDB" id="A0A8S4SKG3"/>
<feature type="domain" description="LITAF" evidence="9">
    <location>
        <begin position="27"/>
        <end position="111"/>
    </location>
</feature>
<dbReference type="GO" id="GO:0005765">
    <property type="term" value="C:lysosomal membrane"/>
    <property type="evidence" value="ECO:0007669"/>
    <property type="project" value="UniProtKB-SubCell"/>
</dbReference>
<organism evidence="10 11">
    <name type="scientific">Pararge aegeria aegeria</name>
    <dbReference type="NCBI Taxonomy" id="348720"/>
    <lineage>
        <taxon>Eukaryota</taxon>
        <taxon>Metazoa</taxon>
        <taxon>Ecdysozoa</taxon>
        <taxon>Arthropoda</taxon>
        <taxon>Hexapoda</taxon>
        <taxon>Insecta</taxon>
        <taxon>Pterygota</taxon>
        <taxon>Neoptera</taxon>
        <taxon>Endopterygota</taxon>
        <taxon>Lepidoptera</taxon>
        <taxon>Glossata</taxon>
        <taxon>Ditrysia</taxon>
        <taxon>Papilionoidea</taxon>
        <taxon>Nymphalidae</taxon>
        <taxon>Satyrinae</taxon>
        <taxon>Satyrini</taxon>
        <taxon>Parargina</taxon>
        <taxon>Pararge</taxon>
    </lineage>
</organism>
<reference evidence="10" key="1">
    <citation type="submission" date="2022-03" db="EMBL/GenBank/DDBJ databases">
        <authorList>
            <person name="Lindestad O."/>
        </authorList>
    </citation>
    <scope>NUCLEOTIDE SEQUENCE</scope>
</reference>
<dbReference type="Pfam" id="PF10601">
    <property type="entry name" value="zf-LITAF-like"/>
    <property type="match status" value="1"/>
</dbReference>
<proteinExistence type="inferred from homology"/>
<evidence type="ECO:0000256" key="1">
    <source>
        <dbReference type="ARBA" id="ARBA00004414"/>
    </source>
</evidence>
<keyword evidence="7 8" id="KW-0472">Membrane</keyword>
<dbReference type="InterPro" id="IPR037519">
    <property type="entry name" value="LITAF_fam"/>
</dbReference>
<feature type="transmembrane region" description="Helical" evidence="8">
    <location>
        <begin position="68"/>
        <end position="89"/>
    </location>
</feature>
<dbReference type="InterPro" id="IPR006629">
    <property type="entry name" value="LITAF"/>
</dbReference>
<name>A0A8S4SKG3_9NEOP</name>
<dbReference type="PANTHER" id="PTHR23292:SF6">
    <property type="entry name" value="FI16602P1-RELATED"/>
    <property type="match status" value="1"/>
</dbReference>
<keyword evidence="6" id="KW-0862">Zinc</keyword>
<accession>A0A8S4SKG3</accession>
<evidence type="ECO:0000256" key="6">
    <source>
        <dbReference type="ARBA" id="ARBA00022833"/>
    </source>
</evidence>
<sequence>MKFLNILKKNKYLQCKMEAYQQISQNNEVSIEMDLLQVGSEPVGMRCPYCQEDVMTQANYRNTTLTHIIALILGILFWWLCCCIIPYMVKRWKNVEHYCPNCRRFLGIYTRNKIF</sequence>
<comment type="caution">
    <text evidence="10">The sequence shown here is derived from an EMBL/GenBank/DDBJ whole genome shotgun (WGS) entry which is preliminary data.</text>
</comment>
<dbReference type="GO" id="GO:0031902">
    <property type="term" value="C:late endosome membrane"/>
    <property type="evidence" value="ECO:0007669"/>
    <property type="project" value="UniProtKB-SubCell"/>
</dbReference>
<evidence type="ECO:0000256" key="8">
    <source>
        <dbReference type="SAM" id="Phobius"/>
    </source>
</evidence>
<comment type="similarity">
    <text evidence="4">Belongs to the CDIP1/LITAF family.</text>
</comment>
<gene>
    <name evidence="10" type="primary">jg2906</name>
    <name evidence="10" type="ORF">PAEG_LOCUS25742</name>
</gene>
<evidence type="ECO:0000313" key="11">
    <source>
        <dbReference type="Proteomes" id="UP000838756"/>
    </source>
</evidence>
<keyword evidence="5" id="KW-0479">Metal-binding</keyword>
<keyword evidence="8" id="KW-0812">Transmembrane</keyword>
<evidence type="ECO:0000259" key="9">
    <source>
        <dbReference type="PROSITE" id="PS51837"/>
    </source>
</evidence>
<comment type="subcellular location">
    <subcellularLocation>
        <location evidence="2">Endosome membrane</location>
        <topology evidence="2">Peripheral membrane protein</topology>
    </subcellularLocation>
    <subcellularLocation>
        <location evidence="1">Late endosome membrane</location>
    </subcellularLocation>
    <subcellularLocation>
        <location evidence="3">Lysosome membrane</location>
        <topology evidence="3">Peripheral membrane protein</topology>
        <orientation evidence="3">Cytoplasmic side</orientation>
    </subcellularLocation>
</comment>
<dbReference type="SMART" id="SM00714">
    <property type="entry name" value="LITAF"/>
    <property type="match status" value="1"/>
</dbReference>
<evidence type="ECO:0000256" key="5">
    <source>
        <dbReference type="ARBA" id="ARBA00022723"/>
    </source>
</evidence>
<keyword evidence="11" id="KW-1185">Reference proteome</keyword>
<dbReference type="PANTHER" id="PTHR23292">
    <property type="entry name" value="LIPOPOLYSACCHARIDE-INDUCED TUMOR NECROSIS FACTOR-ALPHA FACTOR"/>
    <property type="match status" value="1"/>
</dbReference>
<keyword evidence="8" id="KW-1133">Transmembrane helix</keyword>
<dbReference type="OrthoDB" id="5599753at2759"/>
<dbReference type="PROSITE" id="PS51837">
    <property type="entry name" value="LITAF"/>
    <property type="match status" value="1"/>
</dbReference>
<evidence type="ECO:0000256" key="2">
    <source>
        <dbReference type="ARBA" id="ARBA00004481"/>
    </source>
</evidence>
<dbReference type="GO" id="GO:0008270">
    <property type="term" value="F:zinc ion binding"/>
    <property type="evidence" value="ECO:0007669"/>
    <property type="project" value="TreeGrafter"/>
</dbReference>
<evidence type="ECO:0000313" key="10">
    <source>
        <dbReference type="EMBL" id="CAH2267172.1"/>
    </source>
</evidence>
<evidence type="ECO:0000256" key="7">
    <source>
        <dbReference type="ARBA" id="ARBA00023136"/>
    </source>
</evidence>
<evidence type="ECO:0000256" key="4">
    <source>
        <dbReference type="ARBA" id="ARBA00005975"/>
    </source>
</evidence>